<evidence type="ECO:0000313" key="2">
    <source>
        <dbReference type="EMBL" id="RGS19397.1"/>
    </source>
</evidence>
<dbReference type="Proteomes" id="UP000283872">
    <property type="component" value="Unassembled WGS sequence"/>
</dbReference>
<keyword evidence="1" id="KW-0732">Signal</keyword>
<proteinExistence type="predicted"/>
<evidence type="ECO:0000256" key="1">
    <source>
        <dbReference type="SAM" id="SignalP"/>
    </source>
</evidence>
<dbReference type="AlphaFoldDB" id="A0A3E5E9H5"/>
<organism evidence="2 3">
    <name type="scientific">Segatella copri</name>
    <dbReference type="NCBI Taxonomy" id="165179"/>
    <lineage>
        <taxon>Bacteria</taxon>
        <taxon>Pseudomonadati</taxon>
        <taxon>Bacteroidota</taxon>
        <taxon>Bacteroidia</taxon>
        <taxon>Bacteroidales</taxon>
        <taxon>Prevotellaceae</taxon>
        <taxon>Segatella</taxon>
    </lineage>
</organism>
<dbReference type="PROSITE" id="PS51257">
    <property type="entry name" value="PROKAR_LIPOPROTEIN"/>
    <property type="match status" value="1"/>
</dbReference>
<feature type="chain" id="PRO_5043182940" description="DUF4925 domain-containing protein" evidence="1">
    <location>
        <begin position="22"/>
        <end position="261"/>
    </location>
</feature>
<accession>A0A3E5E9H5</accession>
<dbReference type="RefSeq" id="WP_117586282.1">
    <property type="nucleotide sequence ID" value="NZ_DAWEAY010000022.1"/>
</dbReference>
<sequence>MKKFIYLMAMVCTLGFFTACSSDDDDNDKDNFVRNEKIEGTWGLQEVEKIELEGGKGEFYKGSVKITWDCPADTKLNIDFGGGLQMPMDVKDQILPLMNNMANEYLPQILKNITFTKDGKINATYSELPDEGETSDWKTADGYASYTVANDNLIYVTIDADKATEDIDDAEEKAQIKGILQQYNKIPVNIRWNGTKPYFFVDKAFVQPMIANLVAMLEKVPTKDMDADDLQSFNMLKGIMVQLPEIMNKTTTFELGLELIK</sequence>
<name>A0A3E5E9H5_9BACT</name>
<protein>
    <recommendedName>
        <fullName evidence="4">DUF4925 domain-containing protein</fullName>
    </recommendedName>
</protein>
<evidence type="ECO:0000313" key="3">
    <source>
        <dbReference type="Proteomes" id="UP000283872"/>
    </source>
</evidence>
<feature type="signal peptide" evidence="1">
    <location>
        <begin position="1"/>
        <end position="21"/>
    </location>
</feature>
<gene>
    <name evidence="2" type="ORF">DWY11_01190</name>
</gene>
<comment type="caution">
    <text evidence="2">The sequence shown here is derived from an EMBL/GenBank/DDBJ whole genome shotgun (WGS) entry which is preliminary data.</text>
</comment>
<reference evidence="2 3" key="1">
    <citation type="submission" date="2018-08" db="EMBL/GenBank/DDBJ databases">
        <title>A genome reference for cultivated species of the human gut microbiota.</title>
        <authorList>
            <person name="Zou Y."/>
            <person name="Xue W."/>
            <person name="Luo G."/>
        </authorList>
    </citation>
    <scope>NUCLEOTIDE SEQUENCE [LARGE SCALE GENOMIC DNA]</scope>
    <source>
        <strain evidence="2 3">AF24-12</strain>
    </source>
</reference>
<evidence type="ECO:0008006" key="4">
    <source>
        <dbReference type="Google" id="ProtNLM"/>
    </source>
</evidence>
<dbReference type="EMBL" id="QRVA01000002">
    <property type="protein sequence ID" value="RGS19397.1"/>
    <property type="molecule type" value="Genomic_DNA"/>
</dbReference>